<protein>
    <recommendedName>
        <fullName evidence="2">J domain-containing protein</fullName>
    </recommendedName>
</protein>
<dbReference type="GO" id="GO:0006457">
    <property type="term" value="P:protein folding"/>
    <property type="evidence" value="ECO:0007669"/>
    <property type="project" value="InterPro"/>
</dbReference>
<dbReference type="InterPro" id="IPR008971">
    <property type="entry name" value="HSP40/DnaJ_pept-bd"/>
</dbReference>
<name>A0A2K1IU96_PHYPA</name>
<dbReference type="InterPro" id="IPR036869">
    <property type="entry name" value="J_dom_sf"/>
</dbReference>
<evidence type="ECO:0000313" key="3">
    <source>
        <dbReference type="EMBL" id="PNR32849.1"/>
    </source>
</evidence>
<keyword evidence="1" id="KW-0143">Chaperone</keyword>
<dbReference type="GeneID" id="112273230"/>
<dbReference type="GO" id="GO:0051087">
    <property type="term" value="F:protein-folding chaperone binding"/>
    <property type="evidence" value="ECO:0000318"/>
    <property type="project" value="GO_Central"/>
</dbReference>
<evidence type="ECO:0000256" key="1">
    <source>
        <dbReference type="ARBA" id="ARBA00023186"/>
    </source>
</evidence>
<dbReference type="PaxDb" id="3218-PP1S9_173V6.1"/>
<evidence type="ECO:0000313" key="5">
    <source>
        <dbReference type="Proteomes" id="UP000006727"/>
    </source>
</evidence>
<dbReference type="Gene3D" id="2.60.260.20">
    <property type="entry name" value="Urease metallochaperone UreE, N-terminal domain"/>
    <property type="match status" value="2"/>
</dbReference>
<sequence>MDAKKYIQNDYYKTLKVGQHCTTNDVRQAYKTLAMKWHPLKNLINSEKAQLKFARISEAYEVLSNAHKRAIYNTYGEAGLKGQAPIVGTGTHGFSMGGNTNMFEFVPRMPEEVFAEFCGGTSPFDGMFGNPNPRAHKCLKPTLPNPPPKSTCALVVPTKTHLKKLAPITNLLPCTLEELTNGCVKKLKIARSLLDDNGQVVQTQEVLTIEVKPGWKKGTKIVFPEKGNQHPGMIPADMVFLIDEKPHPTFSRDGDNLISIQKINLADALVGCTVTLTTLDFRVLNIPCSNIIKPDFEKVVFKEGMPVLKEPGKKGNLIVRFDIKFPIKLTNEQKKIIKSCLGKDIY</sequence>
<dbReference type="Pfam" id="PF00226">
    <property type="entry name" value="DnaJ"/>
    <property type="match status" value="1"/>
</dbReference>
<evidence type="ECO:0000313" key="4">
    <source>
        <dbReference type="EnsemblPlants" id="Pp3c20_6340V3.1"/>
    </source>
</evidence>
<dbReference type="SUPFAM" id="SSF49493">
    <property type="entry name" value="HSP40/DnaJ peptide-binding domain"/>
    <property type="match status" value="2"/>
</dbReference>
<accession>A0A2K1IU96</accession>
<reference evidence="3 5" key="1">
    <citation type="journal article" date="2008" name="Science">
        <title>The Physcomitrella genome reveals evolutionary insights into the conquest of land by plants.</title>
        <authorList>
            <person name="Rensing S."/>
            <person name="Lang D."/>
            <person name="Zimmer A."/>
            <person name="Terry A."/>
            <person name="Salamov A."/>
            <person name="Shapiro H."/>
            <person name="Nishiyama T."/>
            <person name="Perroud P.-F."/>
            <person name="Lindquist E."/>
            <person name="Kamisugi Y."/>
            <person name="Tanahashi T."/>
            <person name="Sakakibara K."/>
            <person name="Fujita T."/>
            <person name="Oishi K."/>
            <person name="Shin-I T."/>
            <person name="Kuroki Y."/>
            <person name="Toyoda A."/>
            <person name="Suzuki Y."/>
            <person name="Hashimoto A."/>
            <person name="Yamaguchi K."/>
            <person name="Sugano A."/>
            <person name="Kohara Y."/>
            <person name="Fujiyama A."/>
            <person name="Anterola A."/>
            <person name="Aoki S."/>
            <person name="Ashton N."/>
            <person name="Barbazuk W.B."/>
            <person name="Barker E."/>
            <person name="Bennetzen J."/>
            <person name="Bezanilla M."/>
            <person name="Blankenship R."/>
            <person name="Cho S.H."/>
            <person name="Dutcher S."/>
            <person name="Estelle M."/>
            <person name="Fawcett J.A."/>
            <person name="Gundlach H."/>
            <person name="Hanada K."/>
            <person name="Heyl A."/>
            <person name="Hicks K.A."/>
            <person name="Hugh J."/>
            <person name="Lohr M."/>
            <person name="Mayer K."/>
            <person name="Melkozernov A."/>
            <person name="Murata T."/>
            <person name="Nelson D."/>
            <person name="Pils B."/>
            <person name="Prigge M."/>
            <person name="Reiss B."/>
            <person name="Renner T."/>
            <person name="Rombauts S."/>
            <person name="Rushton P."/>
            <person name="Sanderfoot A."/>
            <person name="Schween G."/>
            <person name="Shiu S.-H."/>
            <person name="Stueber K."/>
            <person name="Theodoulou F.L."/>
            <person name="Tu H."/>
            <person name="Van de Peer Y."/>
            <person name="Verrier P.J."/>
            <person name="Waters E."/>
            <person name="Wood A."/>
            <person name="Yang L."/>
            <person name="Cove D."/>
            <person name="Cuming A."/>
            <person name="Hasebe M."/>
            <person name="Lucas S."/>
            <person name="Mishler D.B."/>
            <person name="Reski R."/>
            <person name="Grigoriev I."/>
            <person name="Quatrano R.S."/>
            <person name="Boore J.L."/>
        </authorList>
    </citation>
    <scope>NUCLEOTIDE SEQUENCE [LARGE SCALE GENOMIC DNA]</scope>
    <source>
        <strain evidence="4 5">cv. Gransden 2004</strain>
    </source>
</reference>
<dbReference type="InterPro" id="IPR018253">
    <property type="entry name" value="DnaJ_domain_CS"/>
</dbReference>
<dbReference type="Gene3D" id="1.10.287.110">
    <property type="entry name" value="DnaJ domain"/>
    <property type="match status" value="1"/>
</dbReference>
<dbReference type="EMBL" id="ABEU02000020">
    <property type="protein sequence ID" value="PNR32849.1"/>
    <property type="molecule type" value="Genomic_DNA"/>
</dbReference>
<dbReference type="GO" id="GO:0051082">
    <property type="term" value="F:unfolded protein binding"/>
    <property type="evidence" value="ECO:0000318"/>
    <property type="project" value="GO_Central"/>
</dbReference>
<dbReference type="PANTHER" id="PTHR24078:SF553">
    <property type="entry name" value="DNAJ HOMOLOG SUBFAMILY B MEMBER 5"/>
    <property type="match status" value="1"/>
</dbReference>
<dbReference type="CDD" id="cd10747">
    <property type="entry name" value="DnaJ_C"/>
    <property type="match status" value="1"/>
</dbReference>
<dbReference type="PROSITE" id="PS50076">
    <property type="entry name" value="DNAJ_2"/>
    <property type="match status" value="1"/>
</dbReference>
<dbReference type="InterPro" id="IPR002939">
    <property type="entry name" value="DnaJ_C"/>
</dbReference>
<proteinExistence type="predicted"/>
<dbReference type="STRING" id="3218.A0A2K1IU96"/>
<dbReference type="EnsemblPlants" id="Pp3c20_6340V3.1">
    <property type="protein sequence ID" value="Pp3c20_6340V3.1"/>
    <property type="gene ID" value="Pp3c20_6340"/>
</dbReference>
<dbReference type="InterPro" id="IPR001623">
    <property type="entry name" value="DnaJ_domain"/>
</dbReference>
<dbReference type="PANTHER" id="PTHR24078">
    <property type="entry name" value="DNAJ HOMOLOG SUBFAMILY C MEMBER"/>
    <property type="match status" value="1"/>
</dbReference>
<dbReference type="RefSeq" id="XP_024357491.1">
    <property type="nucleotide sequence ID" value="XM_024501723.2"/>
</dbReference>
<gene>
    <name evidence="4" type="primary">LOC112273230</name>
    <name evidence="3" type="ORF">PHYPA_024791</name>
</gene>
<evidence type="ECO:0000259" key="2">
    <source>
        <dbReference type="PROSITE" id="PS50076"/>
    </source>
</evidence>
<feature type="domain" description="J" evidence="2">
    <location>
        <begin position="10"/>
        <end position="76"/>
    </location>
</feature>
<reference evidence="4" key="3">
    <citation type="submission" date="2020-12" db="UniProtKB">
        <authorList>
            <consortium name="EnsemblPlants"/>
        </authorList>
    </citation>
    <scope>IDENTIFICATION</scope>
</reference>
<dbReference type="Proteomes" id="UP000006727">
    <property type="component" value="Chromosome 20"/>
</dbReference>
<dbReference type="PRINTS" id="PR00625">
    <property type="entry name" value="JDOMAIN"/>
</dbReference>
<dbReference type="FunFam" id="2.60.260.20:FF:000002">
    <property type="entry name" value="Dnaj homolog subfamily b member"/>
    <property type="match status" value="1"/>
</dbReference>
<organism evidence="3">
    <name type="scientific">Physcomitrium patens</name>
    <name type="common">Spreading-leaved earth moss</name>
    <name type="synonym">Physcomitrella patens</name>
    <dbReference type="NCBI Taxonomy" id="3218"/>
    <lineage>
        <taxon>Eukaryota</taxon>
        <taxon>Viridiplantae</taxon>
        <taxon>Streptophyta</taxon>
        <taxon>Embryophyta</taxon>
        <taxon>Bryophyta</taxon>
        <taxon>Bryophytina</taxon>
        <taxon>Bryopsida</taxon>
        <taxon>Funariidae</taxon>
        <taxon>Funariales</taxon>
        <taxon>Funariaceae</taxon>
        <taxon>Physcomitrium</taxon>
    </lineage>
</organism>
<dbReference type="AlphaFoldDB" id="A0A2K1IU96"/>
<dbReference type="Gramene" id="Pp3c20_6340V3.1">
    <property type="protein sequence ID" value="Pp3c20_6340V3.1"/>
    <property type="gene ID" value="Pp3c20_6340"/>
</dbReference>
<dbReference type="PROSITE" id="PS00636">
    <property type="entry name" value="DNAJ_1"/>
    <property type="match status" value="1"/>
</dbReference>
<dbReference type="FunFam" id="2.60.260.20:FF:000006">
    <property type="entry name" value="DnaJ subfamily B member 13"/>
    <property type="match status" value="1"/>
</dbReference>
<dbReference type="InterPro" id="IPR051339">
    <property type="entry name" value="DnaJ_subfamily_B"/>
</dbReference>
<dbReference type="Pfam" id="PF01556">
    <property type="entry name" value="DnaJ_C"/>
    <property type="match status" value="1"/>
</dbReference>
<dbReference type="GO" id="GO:0005829">
    <property type="term" value="C:cytosol"/>
    <property type="evidence" value="ECO:0000318"/>
    <property type="project" value="GO_Central"/>
</dbReference>
<dbReference type="SUPFAM" id="SSF46565">
    <property type="entry name" value="Chaperone J-domain"/>
    <property type="match status" value="1"/>
</dbReference>
<reference evidence="3 5" key="2">
    <citation type="journal article" date="2018" name="Plant J.">
        <title>The Physcomitrella patens chromosome-scale assembly reveals moss genome structure and evolution.</title>
        <authorList>
            <person name="Lang D."/>
            <person name="Ullrich K.K."/>
            <person name="Murat F."/>
            <person name="Fuchs J."/>
            <person name="Jenkins J."/>
            <person name="Haas F.B."/>
            <person name="Piednoel M."/>
            <person name="Gundlach H."/>
            <person name="Van Bel M."/>
            <person name="Meyberg R."/>
            <person name="Vives C."/>
            <person name="Morata J."/>
            <person name="Symeonidi A."/>
            <person name="Hiss M."/>
            <person name="Muchero W."/>
            <person name="Kamisugi Y."/>
            <person name="Saleh O."/>
            <person name="Blanc G."/>
            <person name="Decker E.L."/>
            <person name="van Gessel N."/>
            <person name="Grimwood J."/>
            <person name="Hayes R.D."/>
            <person name="Graham S.W."/>
            <person name="Gunter L.E."/>
            <person name="McDaniel S.F."/>
            <person name="Hoernstein S.N.W."/>
            <person name="Larsson A."/>
            <person name="Li F.W."/>
            <person name="Perroud P.F."/>
            <person name="Phillips J."/>
            <person name="Ranjan P."/>
            <person name="Rokshar D.S."/>
            <person name="Rothfels C.J."/>
            <person name="Schneider L."/>
            <person name="Shu S."/>
            <person name="Stevenson D.W."/>
            <person name="Thummler F."/>
            <person name="Tillich M."/>
            <person name="Villarreal Aguilar J.C."/>
            <person name="Widiez T."/>
            <person name="Wong G.K."/>
            <person name="Wymore A."/>
            <person name="Zhang Y."/>
            <person name="Zimmer A.D."/>
            <person name="Quatrano R.S."/>
            <person name="Mayer K.F.X."/>
            <person name="Goodstein D."/>
            <person name="Casacuberta J.M."/>
            <person name="Vandepoele K."/>
            <person name="Reski R."/>
            <person name="Cuming A.C."/>
            <person name="Tuskan G.A."/>
            <person name="Maumus F."/>
            <person name="Salse J."/>
            <person name="Schmutz J."/>
            <person name="Rensing S.A."/>
        </authorList>
    </citation>
    <scope>NUCLEOTIDE SEQUENCE [LARGE SCALE GENOMIC DNA]</scope>
    <source>
        <strain evidence="4 5">cv. Gransden 2004</strain>
    </source>
</reference>
<dbReference type="SMART" id="SM00271">
    <property type="entry name" value="DnaJ"/>
    <property type="match status" value="1"/>
</dbReference>
<dbReference type="OrthoDB" id="550424at2759"/>
<keyword evidence="5" id="KW-1185">Reference proteome</keyword>
<dbReference type="CDD" id="cd06257">
    <property type="entry name" value="DnaJ"/>
    <property type="match status" value="1"/>
</dbReference>